<gene>
    <name evidence="4" type="ORF">SAMN04487909_13314</name>
</gene>
<dbReference type="SUPFAM" id="SSF64182">
    <property type="entry name" value="DHH phosphoesterases"/>
    <property type="match status" value="1"/>
</dbReference>
<dbReference type="GeneID" id="42307026"/>
<name>A0A1G8XT71_ANEMI</name>
<organism evidence="4 5">
    <name type="scientific">Aneurinibacillus migulanus</name>
    <name type="common">Bacillus migulanus</name>
    <dbReference type="NCBI Taxonomy" id="47500"/>
    <lineage>
        <taxon>Bacteria</taxon>
        <taxon>Bacillati</taxon>
        <taxon>Bacillota</taxon>
        <taxon>Bacilli</taxon>
        <taxon>Bacillales</taxon>
        <taxon>Paenibacillaceae</taxon>
        <taxon>Aneurinibacillus group</taxon>
        <taxon>Aneurinibacillus</taxon>
    </lineage>
</organism>
<sequence>MYRLYSHNDLDGVGCGIVAKLAFGENVDIRYNSVAGLDFQVERFLEKGRSDDCLFITDLSVNEKNEQRLDEHVKKGGKVKLIDHHKTALHFNKYDWGMVQVEYEDGRLASATSLLYEYLIQHKLMEPSKALGQFVELVRQYDTWEWDKNGNIEAKRLNDLFFMISIDEFEERMIQKINMGDSFKFDDFEQKILDMEDSKIERYVRRKRREMVQTFIGEHCAGIVHAESYHSELGNELGKDNQHLDYIAIINAGGKKISLRTIHDHIDVSDVAHRFGGGGHAKAAGCSLTEEAYRLYVAEPFHIEPVRADAFRNVYNCKGSNNGSLYENRQEDTFFIYPLSEGEWMIEENGSNMALTFDSFEEAERFIKRNHAAWLVRDEIFVAYLMENVMHTKTGMNEKNSDGFVSYSPTPNEYERENTTLPH</sequence>
<reference evidence="4 5" key="1">
    <citation type="submission" date="2016-10" db="EMBL/GenBank/DDBJ databases">
        <authorList>
            <person name="de Groot N.N."/>
        </authorList>
    </citation>
    <scope>NUCLEOTIDE SEQUENCE [LARGE SCALE GENOMIC DNA]</scope>
    <source>
        <strain evidence="4 5">DSM 2895</strain>
    </source>
</reference>
<evidence type="ECO:0000259" key="3">
    <source>
        <dbReference type="Pfam" id="PF26386"/>
    </source>
</evidence>
<feature type="region of interest" description="Disordered" evidence="1">
    <location>
        <begin position="400"/>
        <end position="423"/>
    </location>
</feature>
<evidence type="ECO:0000256" key="1">
    <source>
        <dbReference type="SAM" id="MobiDB-lite"/>
    </source>
</evidence>
<feature type="compositionally biased region" description="Basic and acidic residues" evidence="1">
    <location>
        <begin position="413"/>
        <end position="423"/>
    </location>
</feature>
<dbReference type="InterPro" id="IPR038763">
    <property type="entry name" value="DHH_sf"/>
</dbReference>
<evidence type="ECO:0000259" key="2">
    <source>
        <dbReference type="Pfam" id="PF02272"/>
    </source>
</evidence>
<evidence type="ECO:0000313" key="4">
    <source>
        <dbReference type="EMBL" id="SDJ93723.1"/>
    </source>
</evidence>
<dbReference type="PANTHER" id="PTHR42146">
    <property type="entry name" value="3',5'-CYCLIC-NUCLEOTIDE PHOSPHODIESTERASE"/>
    <property type="match status" value="1"/>
</dbReference>
<dbReference type="EMBL" id="FNED01000033">
    <property type="protein sequence ID" value="SDJ93723.1"/>
    <property type="molecule type" value="Genomic_DNA"/>
</dbReference>
<proteinExistence type="predicted"/>
<feature type="domain" description="Oligoribonuclease NrnB C-terminal" evidence="3">
    <location>
        <begin position="323"/>
        <end position="393"/>
    </location>
</feature>
<dbReference type="GO" id="GO:0003676">
    <property type="term" value="F:nucleic acid binding"/>
    <property type="evidence" value="ECO:0007669"/>
    <property type="project" value="InterPro"/>
</dbReference>
<dbReference type="Pfam" id="PF02272">
    <property type="entry name" value="DHHA1"/>
    <property type="match status" value="1"/>
</dbReference>
<accession>A0A1G8XT71</accession>
<dbReference type="InterPro" id="IPR058608">
    <property type="entry name" value="NrnB_C"/>
</dbReference>
<dbReference type="Gene3D" id="3.10.310.30">
    <property type="match status" value="1"/>
</dbReference>
<dbReference type="InterPro" id="IPR052968">
    <property type="entry name" value="Nucleotide_metab_enz"/>
</dbReference>
<dbReference type="AlphaFoldDB" id="A0A1G8XT71"/>
<dbReference type="Pfam" id="PF26386">
    <property type="entry name" value="NrnB_C"/>
    <property type="match status" value="1"/>
</dbReference>
<dbReference type="InterPro" id="IPR003156">
    <property type="entry name" value="DHHA1_dom"/>
</dbReference>
<evidence type="ECO:0000313" key="5">
    <source>
        <dbReference type="Proteomes" id="UP000182836"/>
    </source>
</evidence>
<dbReference type="PANTHER" id="PTHR42146:SF1">
    <property type="entry name" value="OLIGORIBONUCLEASE NRNB"/>
    <property type="match status" value="1"/>
</dbReference>
<feature type="domain" description="DHHA1" evidence="2">
    <location>
        <begin position="247"/>
        <end position="292"/>
    </location>
</feature>
<protein>
    <submittedName>
        <fullName evidence="4">Oligoribonuclease NrnB or cAMP/cGMP phosphodiesterase, DHH superfamily</fullName>
    </submittedName>
</protein>
<dbReference type="RefSeq" id="WP_074715350.1">
    <property type="nucleotide sequence ID" value="NZ_BJOA01000114.1"/>
</dbReference>
<dbReference type="Proteomes" id="UP000182836">
    <property type="component" value="Unassembled WGS sequence"/>
</dbReference>